<keyword evidence="4 6" id="KW-1133">Transmembrane helix</keyword>
<dbReference type="AlphaFoldDB" id="A0A1G5GA86"/>
<feature type="transmembrane region" description="Helical" evidence="6">
    <location>
        <begin position="12"/>
        <end position="33"/>
    </location>
</feature>
<keyword evidence="3 6" id="KW-0812">Transmembrane</keyword>
<dbReference type="RefSeq" id="WP_082432868.1">
    <property type="nucleotide sequence ID" value="NZ_FMUN01000006.1"/>
</dbReference>
<proteinExistence type="inferred from homology"/>
<keyword evidence="8" id="KW-1185">Reference proteome</keyword>
<keyword evidence="5 6" id="KW-0472">Membrane</keyword>
<comment type="similarity">
    <text evidence="2">Belongs to the autoinducer-2 exporter (AI-2E) (TC 2.A.86) family.</text>
</comment>
<organism evidence="7 8">
    <name type="scientific">Thiohalorhabdus denitrificans</name>
    <dbReference type="NCBI Taxonomy" id="381306"/>
    <lineage>
        <taxon>Bacteria</taxon>
        <taxon>Pseudomonadati</taxon>
        <taxon>Pseudomonadota</taxon>
        <taxon>Gammaproteobacteria</taxon>
        <taxon>Thiohalorhabdales</taxon>
        <taxon>Thiohalorhabdaceae</taxon>
        <taxon>Thiohalorhabdus</taxon>
    </lineage>
</organism>
<accession>A0A1G5GA86</accession>
<comment type="subcellular location">
    <subcellularLocation>
        <location evidence="1">Membrane</location>
        <topology evidence="1">Multi-pass membrane protein</topology>
    </subcellularLocation>
</comment>
<name>A0A1G5GA86_9GAMM</name>
<feature type="transmembrane region" description="Helical" evidence="6">
    <location>
        <begin position="163"/>
        <end position="182"/>
    </location>
</feature>
<evidence type="ECO:0000256" key="6">
    <source>
        <dbReference type="SAM" id="Phobius"/>
    </source>
</evidence>
<sequence>MTNGAEGAPLSFAQRVAALVSLGILLVGAYLVLQPFLVPILWAAILVYATSPIYRWLTARFPNRPILNSLAMTLGLILLLFGPAAIISLSLAAESATVVEALREFSRQDHTPLMEFLVGIPLVGPTAAGELETLIQNPEILTETLLEWAQRSSGMLQEWAGDVARNIAKLGIALLTVFFFYLHGQTLVEQTRRAGLRLGFDRLWEYLPAVTRTLNAVLFGLILTALAQGLLAGIAYAVVGLPVPALLGTATALLALLPFGAPIIWVPAGVVLIGQGDWMGGIGLLLWGMLVVSWVDNLIRPMVISASTRIPFLLVFFGVIGGGLAFGLIGLFIGPIILSVLMTVWREWTEAPQ</sequence>
<dbReference type="OrthoDB" id="5298283at2"/>
<dbReference type="PANTHER" id="PTHR21716:SF4">
    <property type="entry name" value="TRANSMEMBRANE PROTEIN 245"/>
    <property type="match status" value="1"/>
</dbReference>
<feature type="transmembrane region" description="Helical" evidence="6">
    <location>
        <begin position="216"/>
        <end position="239"/>
    </location>
</feature>
<evidence type="ECO:0000256" key="3">
    <source>
        <dbReference type="ARBA" id="ARBA00022692"/>
    </source>
</evidence>
<feature type="transmembrane region" description="Helical" evidence="6">
    <location>
        <begin position="69"/>
        <end position="93"/>
    </location>
</feature>
<evidence type="ECO:0000313" key="7">
    <source>
        <dbReference type="EMBL" id="SCY47638.1"/>
    </source>
</evidence>
<feature type="transmembrane region" description="Helical" evidence="6">
    <location>
        <begin position="246"/>
        <end position="266"/>
    </location>
</feature>
<dbReference type="InterPro" id="IPR002549">
    <property type="entry name" value="AI-2E-like"/>
</dbReference>
<dbReference type="Pfam" id="PF01594">
    <property type="entry name" value="AI-2E_transport"/>
    <property type="match status" value="1"/>
</dbReference>
<feature type="transmembrane region" description="Helical" evidence="6">
    <location>
        <begin position="40"/>
        <end position="57"/>
    </location>
</feature>
<feature type="transmembrane region" description="Helical" evidence="6">
    <location>
        <begin position="278"/>
        <end position="299"/>
    </location>
</feature>
<dbReference type="PANTHER" id="PTHR21716">
    <property type="entry name" value="TRANSMEMBRANE PROTEIN"/>
    <property type="match status" value="1"/>
</dbReference>
<dbReference type="Proteomes" id="UP000183104">
    <property type="component" value="Unassembled WGS sequence"/>
</dbReference>
<evidence type="ECO:0000256" key="5">
    <source>
        <dbReference type="ARBA" id="ARBA00023136"/>
    </source>
</evidence>
<evidence type="ECO:0000256" key="2">
    <source>
        <dbReference type="ARBA" id="ARBA00009773"/>
    </source>
</evidence>
<reference evidence="8" key="1">
    <citation type="submission" date="2016-10" db="EMBL/GenBank/DDBJ databases">
        <authorList>
            <person name="Varghese N."/>
        </authorList>
    </citation>
    <scope>NUCLEOTIDE SEQUENCE [LARGE SCALE GENOMIC DNA]</scope>
    <source>
        <strain evidence="8">HL 19</strain>
    </source>
</reference>
<protein>
    <submittedName>
        <fullName evidence="7">Predicted PurR-regulated permease PerM</fullName>
    </submittedName>
</protein>
<gene>
    <name evidence="7" type="ORF">SAMN05661077_2226</name>
</gene>
<evidence type="ECO:0000313" key="8">
    <source>
        <dbReference type="Proteomes" id="UP000183104"/>
    </source>
</evidence>
<dbReference type="GO" id="GO:0016020">
    <property type="term" value="C:membrane"/>
    <property type="evidence" value="ECO:0007669"/>
    <property type="project" value="UniProtKB-SubCell"/>
</dbReference>
<evidence type="ECO:0000256" key="4">
    <source>
        <dbReference type="ARBA" id="ARBA00022989"/>
    </source>
</evidence>
<dbReference type="STRING" id="381306.AN478_05760"/>
<evidence type="ECO:0000256" key="1">
    <source>
        <dbReference type="ARBA" id="ARBA00004141"/>
    </source>
</evidence>
<dbReference type="EMBL" id="FMUN01000006">
    <property type="protein sequence ID" value="SCY47638.1"/>
    <property type="molecule type" value="Genomic_DNA"/>
</dbReference>
<feature type="transmembrane region" description="Helical" evidence="6">
    <location>
        <begin position="311"/>
        <end position="338"/>
    </location>
</feature>